<dbReference type="GO" id="GO:0003677">
    <property type="term" value="F:DNA binding"/>
    <property type="evidence" value="ECO:0007669"/>
    <property type="project" value="UniProtKB-KW"/>
</dbReference>
<proteinExistence type="inferred from homology"/>
<dbReference type="InterPro" id="IPR036388">
    <property type="entry name" value="WH-like_DNA-bd_sf"/>
</dbReference>
<dbReference type="PIRSF" id="PIRSF019455">
    <property type="entry name" value="CopR_AtkY"/>
    <property type="match status" value="1"/>
</dbReference>
<dbReference type="Proteomes" id="UP000295781">
    <property type="component" value="Chromosome"/>
</dbReference>
<comment type="similarity">
    <text evidence="1">Belongs to the BlaI transcriptional regulatory family.</text>
</comment>
<dbReference type="InterPro" id="IPR005650">
    <property type="entry name" value="BlaI_family"/>
</dbReference>
<reference evidence="5 6" key="1">
    <citation type="submission" date="2015-09" db="EMBL/GenBank/DDBJ databases">
        <title>Sorangium comparison.</title>
        <authorList>
            <person name="Zaburannyi N."/>
            <person name="Bunk B."/>
            <person name="Overmann J."/>
            <person name="Mueller R."/>
        </authorList>
    </citation>
    <scope>NUCLEOTIDE SEQUENCE [LARGE SCALE GENOMIC DNA]</scope>
    <source>
        <strain evidence="5 6">So ceGT47</strain>
    </source>
</reference>
<evidence type="ECO:0000256" key="2">
    <source>
        <dbReference type="ARBA" id="ARBA00023015"/>
    </source>
</evidence>
<dbReference type="InterPro" id="IPR036390">
    <property type="entry name" value="WH_DNA-bd_sf"/>
</dbReference>
<protein>
    <recommendedName>
        <fullName evidence="7">Transcriptional regulator</fullName>
    </recommendedName>
</protein>
<keyword evidence="2" id="KW-0805">Transcription regulation</keyword>
<dbReference type="EMBL" id="CP012670">
    <property type="protein sequence ID" value="AUX20891.1"/>
    <property type="molecule type" value="Genomic_DNA"/>
</dbReference>
<accession>A0A4P2PWF1</accession>
<dbReference type="Gene3D" id="1.10.10.10">
    <property type="entry name" value="Winged helix-like DNA-binding domain superfamily/Winged helix DNA-binding domain"/>
    <property type="match status" value="1"/>
</dbReference>
<sequence>MTLPKPTPLGELEEAVLSALWSSASPLSVREVLGRVQRRPALAYTTVLTVLDRLHEKGMVEREKQGKAFLYRARASKEAWLGEQAARMLTAERGPPSSAVLMAFLDSAERADPALVEHLSSLIERRRAGASQAATAPGKKGRST</sequence>
<evidence type="ECO:0000256" key="1">
    <source>
        <dbReference type="ARBA" id="ARBA00011046"/>
    </source>
</evidence>
<evidence type="ECO:0000313" key="5">
    <source>
        <dbReference type="EMBL" id="AUX20891.1"/>
    </source>
</evidence>
<dbReference type="Pfam" id="PF03965">
    <property type="entry name" value="Penicillinase_R"/>
    <property type="match status" value="1"/>
</dbReference>
<name>A0A4P2PWF1_SORCE</name>
<dbReference type="RefSeq" id="WP_165373071.1">
    <property type="nucleotide sequence ID" value="NZ_CP012670.1"/>
</dbReference>
<keyword evidence="4" id="KW-0804">Transcription</keyword>
<organism evidence="5 6">
    <name type="scientific">Sorangium cellulosum</name>
    <name type="common">Polyangium cellulosum</name>
    <dbReference type="NCBI Taxonomy" id="56"/>
    <lineage>
        <taxon>Bacteria</taxon>
        <taxon>Pseudomonadati</taxon>
        <taxon>Myxococcota</taxon>
        <taxon>Polyangia</taxon>
        <taxon>Polyangiales</taxon>
        <taxon>Polyangiaceae</taxon>
        <taxon>Sorangium</taxon>
    </lineage>
</organism>
<evidence type="ECO:0000313" key="6">
    <source>
        <dbReference type="Proteomes" id="UP000295781"/>
    </source>
</evidence>
<dbReference type="SUPFAM" id="SSF46785">
    <property type="entry name" value="Winged helix' DNA-binding domain"/>
    <property type="match status" value="1"/>
</dbReference>
<gene>
    <name evidence="5" type="ORF">SOCEGT47_013670</name>
</gene>
<evidence type="ECO:0000256" key="4">
    <source>
        <dbReference type="ARBA" id="ARBA00023163"/>
    </source>
</evidence>
<dbReference type="AlphaFoldDB" id="A0A4P2PWF1"/>
<keyword evidence="3" id="KW-0238">DNA-binding</keyword>
<evidence type="ECO:0000256" key="3">
    <source>
        <dbReference type="ARBA" id="ARBA00023125"/>
    </source>
</evidence>
<dbReference type="GO" id="GO:0070273">
    <property type="term" value="F:phosphatidylinositol-4-phosphate binding"/>
    <property type="evidence" value="ECO:0007669"/>
    <property type="project" value="InterPro"/>
</dbReference>
<evidence type="ECO:0008006" key="7">
    <source>
        <dbReference type="Google" id="ProtNLM"/>
    </source>
</evidence>
<dbReference type="GO" id="GO:0045892">
    <property type="term" value="P:negative regulation of DNA-templated transcription"/>
    <property type="evidence" value="ECO:0007669"/>
    <property type="project" value="InterPro"/>
</dbReference>